<dbReference type="GO" id="GO:0030246">
    <property type="term" value="F:carbohydrate binding"/>
    <property type="evidence" value="ECO:0007669"/>
    <property type="project" value="UniProtKB-KW"/>
</dbReference>
<evidence type="ECO:0000256" key="9">
    <source>
        <dbReference type="ARBA" id="ARBA00022729"/>
    </source>
</evidence>
<evidence type="ECO:0000256" key="13">
    <source>
        <dbReference type="ARBA" id="ARBA00022989"/>
    </source>
</evidence>
<dbReference type="EMBL" id="MVGT01000029">
    <property type="protein sequence ID" value="OVA20888.1"/>
    <property type="molecule type" value="Genomic_DNA"/>
</dbReference>
<dbReference type="GO" id="GO:0005524">
    <property type="term" value="F:ATP binding"/>
    <property type="evidence" value="ECO:0007669"/>
    <property type="project" value="UniProtKB-UniRule"/>
</dbReference>
<keyword evidence="12 16" id="KW-0067">ATP-binding</keyword>
<dbReference type="Pfam" id="PF00139">
    <property type="entry name" value="Lectin_legB"/>
    <property type="match status" value="1"/>
</dbReference>
<dbReference type="GO" id="GO:0005886">
    <property type="term" value="C:plasma membrane"/>
    <property type="evidence" value="ECO:0007669"/>
    <property type="project" value="UniProtKB-SubCell"/>
</dbReference>
<evidence type="ECO:0000256" key="17">
    <source>
        <dbReference type="SAM" id="MobiDB-lite"/>
    </source>
</evidence>
<dbReference type="OMA" id="HELICAT"/>
<dbReference type="CDD" id="cd06899">
    <property type="entry name" value="lectin_legume_LecRK_Arcelin_ConA"/>
    <property type="match status" value="1"/>
</dbReference>
<comment type="subcellular location">
    <subcellularLocation>
        <location evidence="1">Cell membrane</location>
    </subcellularLocation>
    <subcellularLocation>
        <location evidence="2">Membrane</location>
        <topology evidence="2">Single-pass type I membrane protein</topology>
    </subcellularLocation>
</comment>
<evidence type="ECO:0000256" key="12">
    <source>
        <dbReference type="ARBA" id="ARBA00022840"/>
    </source>
</evidence>
<keyword evidence="13 18" id="KW-1133">Transmembrane helix</keyword>
<keyword evidence="15" id="KW-0325">Glycoprotein</keyword>
<dbReference type="GO" id="GO:0004674">
    <property type="term" value="F:protein serine/threonine kinase activity"/>
    <property type="evidence" value="ECO:0007669"/>
    <property type="project" value="UniProtKB-KW"/>
</dbReference>
<keyword evidence="9" id="KW-0732">Signal</keyword>
<evidence type="ECO:0000256" key="16">
    <source>
        <dbReference type="PROSITE-ProRule" id="PRU10141"/>
    </source>
</evidence>
<dbReference type="InterPro" id="IPR011009">
    <property type="entry name" value="Kinase-like_dom_sf"/>
</dbReference>
<keyword evidence="8 18" id="KW-0812">Transmembrane</keyword>
<evidence type="ECO:0000256" key="1">
    <source>
        <dbReference type="ARBA" id="ARBA00004236"/>
    </source>
</evidence>
<dbReference type="SUPFAM" id="SSF49899">
    <property type="entry name" value="Concanavalin A-like lectins/glucanases"/>
    <property type="match status" value="1"/>
</dbReference>
<keyword evidence="6" id="KW-1003">Cell membrane</keyword>
<evidence type="ECO:0000313" key="21">
    <source>
        <dbReference type="Proteomes" id="UP000195402"/>
    </source>
</evidence>
<dbReference type="Gene3D" id="2.60.120.200">
    <property type="match status" value="1"/>
</dbReference>
<dbReference type="EC" id="2.7.11.1" evidence="5"/>
<keyword evidence="20" id="KW-0808">Transferase</keyword>
<dbReference type="PROSITE" id="PS50011">
    <property type="entry name" value="PROTEIN_KINASE_DOM"/>
    <property type="match status" value="1"/>
</dbReference>
<accession>A0A200RDW1</accession>
<evidence type="ECO:0000256" key="18">
    <source>
        <dbReference type="SAM" id="Phobius"/>
    </source>
</evidence>
<feature type="binding site" evidence="16">
    <location>
        <position position="431"/>
    </location>
    <ligand>
        <name>ATP</name>
        <dbReference type="ChEBI" id="CHEBI:30616"/>
    </ligand>
</feature>
<feature type="domain" description="Protein kinase" evidence="19">
    <location>
        <begin position="402"/>
        <end position="710"/>
    </location>
</feature>
<dbReference type="PROSITE" id="PS00308">
    <property type="entry name" value="LECTIN_LEGUME_ALPHA"/>
    <property type="match status" value="1"/>
</dbReference>
<gene>
    <name evidence="20" type="ORF">BVC80_8905g8</name>
</gene>
<comment type="caution">
    <text evidence="20">The sequence shown here is derived from an EMBL/GenBank/DDBJ whole genome shotgun (WGS) entry which is preliminary data.</text>
</comment>
<dbReference type="PROSITE" id="PS00107">
    <property type="entry name" value="PROTEIN_KINASE_ATP"/>
    <property type="match status" value="1"/>
</dbReference>
<dbReference type="Gene3D" id="3.30.200.20">
    <property type="entry name" value="Phosphorylase Kinase, domain 1"/>
    <property type="match status" value="1"/>
</dbReference>
<reference evidence="20 21" key="1">
    <citation type="journal article" date="2017" name="Mol. Plant">
        <title>The Genome of Medicinal Plant Macleaya cordata Provides New Insights into Benzylisoquinoline Alkaloids Metabolism.</title>
        <authorList>
            <person name="Liu X."/>
            <person name="Liu Y."/>
            <person name="Huang P."/>
            <person name="Ma Y."/>
            <person name="Qing Z."/>
            <person name="Tang Q."/>
            <person name="Cao H."/>
            <person name="Cheng P."/>
            <person name="Zheng Y."/>
            <person name="Yuan Z."/>
            <person name="Zhou Y."/>
            <person name="Liu J."/>
            <person name="Tang Z."/>
            <person name="Zhuo Y."/>
            <person name="Zhang Y."/>
            <person name="Yu L."/>
            <person name="Huang J."/>
            <person name="Yang P."/>
            <person name="Peng Q."/>
            <person name="Zhang J."/>
            <person name="Jiang W."/>
            <person name="Zhang Z."/>
            <person name="Lin K."/>
            <person name="Ro D.K."/>
            <person name="Chen X."/>
            <person name="Xiong X."/>
            <person name="Shang Y."/>
            <person name="Huang S."/>
            <person name="Zeng J."/>
        </authorList>
    </citation>
    <scope>NUCLEOTIDE SEQUENCE [LARGE SCALE GENOMIC DNA]</scope>
    <source>
        <strain evidence="21">cv. BLH2017</strain>
        <tissue evidence="20">Root</tissue>
    </source>
</reference>
<evidence type="ECO:0000256" key="7">
    <source>
        <dbReference type="ARBA" id="ARBA00022527"/>
    </source>
</evidence>
<keyword evidence="7" id="KW-0723">Serine/threonine-protein kinase</keyword>
<feature type="region of interest" description="Disordered" evidence="17">
    <location>
        <begin position="282"/>
        <end position="318"/>
    </location>
</feature>
<feature type="transmembrane region" description="Helical" evidence="18">
    <location>
        <begin position="328"/>
        <end position="350"/>
    </location>
</feature>
<evidence type="ECO:0000256" key="3">
    <source>
        <dbReference type="ARBA" id="ARBA00008536"/>
    </source>
</evidence>
<keyword evidence="10" id="KW-0430">Lectin</keyword>
<dbReference type="InterPro" id="IPR050528">
    <property type="entry name" value="L-type_Lectin-RKs"/>
</dbReference>
<dbReference type="InParanoid" id="A0A200RDW1"/>
<keyword evidence="21" id="KW-1185">Reference proteome</keyword>
<dbReference type="FunFam" id="2.60.120.200:FF:000103">
    <property type="entry name" value="L-type lectin-domain containing receptor kinase IX.1"/>
    <property type="match status" value="1"/>
</dbReference>
<evidence type="ECO:0000256" key="11">
    <source>
        <dbReference type="ARBA" id="ARBA00022741"/>
    </source>
</evidence>
<sequence length="710" mass="79178">MVLCKYYNSSSSSTTSHFHSLCCSIFHHFSSSMMIFLLLLLVPTSNSISFNYPSFQVNDYDKIKCVNDSFLSQDKVLELTKNKVHSPLTGSVGRATYSEPLHLWDSKTRWLTDFSTHFSFEIEAVNQSMYGDGLSFFLAPNGSEVPPNSAGGFLGLLSNETALSNSTTNQIVAVEFDSFQNSWDPSSDHVGINVNSIKSVEIKEWTSSIKTGSTANAWVSYDSTTKNLSVFLTYAKNPVFDGNSSVYHVVDLREVLPEWVSVGFSAATGDCIETHTIISWNFSSTTPPPPPIEKNNSTNSTSTPSPIKKNNSREIDDQGKKKSKIGLVVGKVVGVGILGSGLGFVLFIWLKMRMTPTPSSGSSKEDDDDMNFDVSTMDDDFERGTGPKRFSYSELVRATGNFDEAGKLGEGGFGGVYRGFLSDLNLNIAVKRVSRGSKQGKKEYVSEVKVISRLRHRNLVQLIGWCHERNEFLLVYEFMPNRSLDSHLFRGKKVLTWEVRPSIRQVINVLNFESPLPNLPSKLPTPVYFVPLMHRCELALASSYGLTGSHTEGSQCYCSSCTTNWSQGTFGSTPSIIQGLYLKAWASFCKPKHQSGLGLRDLNLLNLSLISKLGWRLLTDVNSLWATILKEKYFPQCHPLNSKPKTNSSWFWKGICKGLEHINKYSVWEIRDGESVNIWDHNWIPNLPHLPTKPSNSISSSQFTIIKTPF</sequence>
<dbReference type="Proteomes" id="UP000195402">
    <property type="component" value="Unassembled WGS sequence"/>
</dbReference>
<dbReference type="InterPro" id="IPR000719">
    <property type="entry name" value="Prot_kinase_dom"/>
</dbReference>
<dbReference type="PROSITE" id="PS00307">
    <property type="entry name" value="LECTIN_LEGUME_BETA"/>
    <property type="match status" value="1"/>
</dbReference>
<comment type="similarity">
    <text evidence="3">In the N-terminal section; belongs to the leguminous lectin family.</text>
</comment>
<keyword evidence="11 16" id="KW-0547">Nucleotide-binding</keyword>
<dbReference type="FunFam" id="3.30.200.20:FF:000168">
    <property type="entry name" value="L-type lectin-domain containing receptor kinase IX.1"/>
    <property type="match status" value="1"/>
</dbReference>
<evidence type="ECO:0000256" key="10">
    <source>
        <dbReference type="ARBA" id="ARBA00022734"/>
    </source>
</evidence>
<dbReference type="SUPFAM" id="SSF56112">
    <property type="entry name" value="Protein kinase-like (PK-like)"/>
    <property type="match status" value="1"/>
</dbReference>
<evidence type="ECO:0000256" key="15">
    <source>
        <dbReference type="ARBA" id="ARBA00023180"/>
    </source>
</evidence>
<proteinExistence type="inferred from homology"/>
<evidence type="ECO:0000256" key="5">
    <source>
        <dbReference type="ARBA" id="ARBA00012513"/>
    </source>
</evidence>
<dbReference type="PANTHER" id="PTHR27007">
    <property type="match status" value="1"/>
</dbReference>
<dbReference type="STRING" id="56857.A0A200RDW1"/>
<dbReference type="InterPro" id="IPR019825">
    <property type="entry name" value="Lectin_legB_Mn/Ca_BS"/>
</dbReference>
<dbReference type="InterPro" id="IPR000985">
    <property type="entry name" value="Lectin_LegA_CS"/>
</dbReference>
<evidence type="ECO:0000256" key="6">
    <source>
        <dbReference type="ARBA" id="ARBA00022475"/>
    </source>
</evidence>
<comment type="similarity">
    <text evidence="4">In the C-terminal section; belongs to the protein kinase superfamily. Ser/Thr protein kinase family.</text>
</comment>
<evidence type="ECO:0000256" key="2">
    <source>
        <dbReference type="ARBA" id="ARBA00004479"/>
    </source>
</evidence>
<evidence type="ECO:0000256" key="8">
    <source>
        <dbReference type="ARBA" id="ARBA00022692"/>
    </source>
</evidence>
<keyword evidence="14 18" id="KW-0472">Membrane</keyword>
<evidence type="ECO:0000259" key="19">
    <source>
        <dbReference type="PROSITE" id="PS50011"/>
    </source>
</evidence>
<dbReference type="OrthoDB" id="2014828at2759"/>
<organism evidence="20 21">
    <name type="scientific">Macleaya cordata</name>
    <name type="common">Five-seeded plume-poppy</name>
    <name type="synonym">Bocconia cordata</name>
    <dbReference type="NCBI Taxonomy" id="56857"/>
    <lineage>
        <taxon>Eukaryota</taxon>
        <taxon>Viridiplantae</taxon>
        <taxon>Streptophyta</taxon>
        <taxon>Embryophyta</taxon>
        <taxon>Tracheophyta</taxon>
        <taxon>Spermatophyta</taxon>
        <taxon>Magnoliopsida</taxon>
        <taxon>Ranunculales</taxon>
        <taxon>Papaveraceae</taxon>
        <taxon>Papaveroideae</taxon>
        <taxon>Macleaya</taxon>
    </lineage>
</organism>
<evidence type="ECO:0000256" key="14">
    <source>
        <dbReference type="ARBA" id="ARBA00023136"/>
    </source>
</evidence>
<dbReference type="Pfam" id="PF00069">
    <property type="entry name" value="Pkinase"/>
    <property type="match status" value="1"/>
</dbReference>
<dbReference type="AlphaFoldDB" id="A0A200RDW1"/>
<dbReference type="InterPro" id="IPR013320">
    <property type="entry name" value="ConA-like_dom_sf"/>
</dbReference>
<dbReference type="InterPro" id="IPR017441">
    <property type="entry name" value="Protein_kinase_ATP_BS"/>
</dbReference>
<dbReference type="InterPro" id="IPR001220">
    <property type="entry name" value="Legume_lectin_dom"/>
</dbReference>
<evidence type="ECO:0000256" key="4">
    <source>
        <dbReference type="ARBA" id="ARBA00010217"/>
    </source>
</evidence>
<evidence type="ECO:0000313" key="20">
    <source>
        <dbReference type="EMBL" id="OVA20888.1"/>
    </source>
</evidence>
<protein>
    <recommendedName>
        <fullName evidence="5">non-specific serine/threonine protein kinase</fullName>
        <ecNumber evidence="5">2.7.11.1</ecNumber>
    </recommendedName>
</protein>
<keyword evidence="20" id="KW-0418">Kinase</keyword>
<name>A0A200RDW1_MACCD</name>